<dbReference type="PANTHER" id="PTHR42760:SF133">
    <property type="entry name" value="3-OXOACYL-[ACYL-CARRIER-PROTEIN] REDUCTASE"/>
    <property type="match status" value="1"/>
</dbReference>
<gene>
    <name evidence="4" type="ORF">WG900_19660</name>
</gene>
<keyword evidence="2" id="KW-0560">Oxidoreductase</keyword>
<evidence type="ECO:0000313" key="5">
    <source>
        <dbReference type="Proteomes" id="UP001379235"/>
    </source>
</evidence>
<dbReference type="RefSeq" id="WP_339970008.1">
    <property type="nucleotide sequence ID" value="NZ_JBBHJY010000014.1"/>
</dbReference>
<reference evidence="4 5" key="1">
    <citation type="submission" date="2024-03" db="EMBL/GenBank/DDBJ databases">
        <authorList>
            <person name="Jo J.-H."/>
        </authorList>
    </citation>
    <scope>NUCLEOTIDE SEQUENCE [LARGE SCALE GENOMIC DNA]</scope>
    <source>
        <strain evidence="4 5">AS3R-12</strain>
    </source>
</reference>
<evidence type="ECO:0000313" key="4">
    <source>
        <dbReference type="EMBL" id="MEJ6012127.1"/>
    </source>
</evidence>
<name>A0ABU8SDZ2_9SPHN</name>
<evidence type="ECO:0000259" key="3">
    <source>
        <dbReference type="SMART" id="SM00822"/>
    </source>
</evidence>
<dbReference type="PANTHER" id="PTHR42760">
    <property type="entry name" value="SHORT-CHAIN DEHYDROGENASES/REDUCTASES FAMILY MEMBER"/>
    <property type="match status" value="1"/>
</dbReference>
<sequence length="272" mass="28424">MSKLPWDMSGKVVLVTGGNAGIGLGFAKGIAKAGGDLVIWGRRAEANAKAKDELAEFGTRVLTQEVDVADEARVIAAFAEAVVEMGRVDGIIANAGLMLNQGCFTNMTSEAWHGLLSVNQHGAFYVAREGARHMRARAEAGDPGGSILFCASLSALTGSIGMQHYNAAKGAMASLARGIAVDMGKYGVRANTVCPGYTVSETVVDGGPDSPLGAQVRERCPMGRFGTADDFEGIGVYFMSDASRYHTGDLVKIDGGWMANAGKLNTSAERRA</sequence>
<dbReference type="Pfam" id="PF13561">
    <property type="entry name" value="adh_short_C2"/>
    <property type="match status" value="1"/>
</dbReference>
<evidence type="ECO:0000256" key="2">
    <source>
        <dbReference type="ARBA" id="ARBA00023002"/>
    </source>
</evidence>
<dbReference type="InterPro" id="IPR057326">
    <property type="entry name" value="KR_dom"/>
</dbReference>
<comment type="similarity">
    <text evidence="1">Belongs to the short-chain dehydrogenases/reductases (SDR) family.</text>
</comment>
<feature type="domain" description="Ketoreductase" evidence="3">
    <location>
        <begin position="11"/>
        <end position="189"/>
    </location>
</feature>
<protein>
    <submittedName>
        <fullName evidence="4">SDR family oxidoreductase</fullName>
    </submittedName>
</protein>
<comment type="caution">
    <text evidence="4">The sequence shown here is derived from an EMBL/GenBank/DDBJ whole genome shotgun (WGS) entry which is preliminary data.</text>
</comment>
<dbReference type="Proteomes" id="UP001379235">
    <property type="component" value="Unassembled WGS sequence"/>
</dbReference>
<keyword evidence="5" id="KW-1185">Reference proteome</keyword>
<accession>A0ABU8SDZ2</accession>
<dbReference type="PRINTS" id="PR00081">
    <property type="entry name" value="GDHRDH"/>
</dbReference>
<dbReference type="EMBL" id="JBBHJY010000014">
    <property type="protein sequence ID" value="MEJ6012127.1"/>
    <property type="molecule type" value="Genomic_DNA"/>
</dbReference>
<dbReference type="SMART" id="SM00822">
    <property type="entry name" value="PKS_KR"/>
    <property type="match status" value="1"/>
</dbReference>
<dbReference type="PROSITE" id="PS00061">
    <property type="entry name" value="ADH_SHORT"/>
    <property type="match status" value="1"/>
</dbReference>
<dbReference type="InterPro" id="IPR002347">
    <property type="entry name" value="SDR_fam"/>
</dbReference>
<dbReference type="Gene3D" id="3.40.50.720">
    <property type="entry name" value="NAD(P)-binding Rossmann-like Domain"/>
    <property type="match status" value="1"/>
</dbReference>
<organism evidence="4 5">
    <name type="scientific">Novosphingobium aquae</name>
    <dbReference type="NCBI Taxonomy" id="3133435"/>
    <lineage>
        <taxon>Bacteria</taxon>
        <taxon>Pseudomonadati</taxon>
        <taxon>Pseudomonadota</taxon>
        <taxon>Alphaproteobacteria</taxon>
        <taxon>Sphingomonadales</taxon>
        <taxon>Sphingomonadaceae</taxon>
        <taxon>Novosphingobium</taxon>
    </lineage>
</organism>
<evidence type="ECO:0000256" key="1">
    <source>
        <dbReference type="ARBA" id="ARBA00006484"/>
    </source>
</evidence>
<dbReference type="InterPro" id="IPR036291">
    <property type="entry name" value="NAD(P)-bd_dom_sf"/>
</dbReference>
<dbReference type="InterPro" id="IPR020904">
    <property type="entry name" value="Sc_DH/Rdtase_CS"/>
</dbReference>
<dbReference type="PRINTS" id="PR00080">
    <property type="entry name" value="SDRFAMILY"/>
</dbReference>
<proteinExistence type="inferred from homology"/>
<dbReference type="SUPFAM" id="SSF51735">
    <property type="entry name" value="NAD(P)-binding Rossmann-fold domains"/>
    <property type="match status" value="1"/>
</dbReference>